<name>A0A1L0BSC3_9ASCO</name>
<proteinExistence type="predicted"/>
<evidence type="ECO:0000313" key="3">
    <source>
        <dbReference type="Proteomes" id="UP000182259"/>
    </source>
</evidence>
<reference evidence="3" key="1">
    <citation type="submission" date="2016-10" db="EMBL/GenBank/DDBJ databases">
        <authorList>
            <person name="Geijer C."/>
            <person name="Jareborg N."/>
            <person name="Dainat J."/>
        </authorList>
    </citation>
    <scope>NUCLEOTIDE SEQUENCE [LARGE SCALE GENOMIC DNA]</scope>
    <source>
        <strain evidence="3">PYCC 4715</strain>
    </source>
</reference>
<evidence type="ECO:0000256" key="1">
    <source>
        <dbReference type="SAM" id="SignalP"/>
    </source>
</evidence>
<organism evidence="2 3">
    <name type="scientific">Sungouiella intermedia</name>
    <dbReference type="NCBI Taxonomy" id="45354"/>
    <lineage>
        <taxon>Eukaryota</taxon>
        <taxon>Fungi</taxon>
        <taxon>Dikarya</taxon>
        <taxon>Ascomycota</taxon>
        <taxon>Saccharomycotina</taxon>
        <taxon>Pichiomycetes</taxon>
        <taxon>Metschnikowiaceae</taxon>
        <taxon>Sungouiella</taxon>
    </lineage>
</organism>
<sequence>MKVTLFLSSLFGIVCGNSLLALINQIGEYEIANISMLTPKILSKYPLIRVVDDNSVIASQYLLDLVGNSNSQSLVDIESQNLLDDVRKHKYIQTNLPTSNSRIVESEWEPMEGCVDNSISDTVTTITRTSTVNLGDAFGPRVFFKLLGSSATLALSGSFLHLTAEKLYCDIEPGQTLQIHHKTTSVRMESLKQRKVELTGFWKNIKFSEWKEIDPENSVFQVADQIACVTDPNLLKCSLE</sequence>
<dbReference type="EMBL" id="LT635766">
    <property type="protein sequence ID" value="SGZ54265.1"/>
    <property type="molecule type" value="Genomic_DNA"/>
</dbReference>
<dbReference type="Proteomes" id="UP000182259">
    <property type="component" value="Chromosome III"/>
</dbReference>
<protein>
    <submittedName>
        <fullName evidence="2">CIC11C00000001005</fullName>
    </submittedName>
</protein>
<dbReference type="AlphaFoldDB" id="A0A1L0BSC3"/>
<accession>A0A1L0BSC3</accession>
<feature type="chain" id="PRO_5009680783" evidence="1">
    <location>
        <begin position="17"/>
        <end position="240"/>
    </location>
</feature>
<gene>
    <name evidence="2" type="ORF">SAMEA4029009_CIC11G00000001005</name>
</gene>
<feature type="signal peptide" evidence="1">
    <location>
        <begin position="1"/>
        <end position="16"/>
    </location>
</feature>
<keyword evidence="1" id="KW-0732">Signal</keyword>
<evidence type="ECO:0000313" key="2">
    <source>
        <dbReference type="EMBL" id="SGZ54265.1"/>
    </source>
</evidence>